<reference evidence="1" key="1">
    <citation type="submission" date="2014-11" db="EMBL/GenBank/DDBJ databases">
        <authorList>
            <person name="Amaro Gonzalez C."/>
        </authorList>
    </citation>
    <scope>NUCLEOTIDE SEQUENCE</scope>
</reference>
<sequence length="31" mass="3601">MKHLLVYRASFLSLLLHSIITHPVMSEFCIT</sequence>
<proteinExistence type="predicted"/>
<name>A0A0E9UP96_ANGAN</name>
<dbReference type="EMBL" id="GBXM01041829">
    <property type="protein sequence ID" value="JAH66748.1"/>
    <property type="molecule type" value="Transcribed_RNA"/>
</dbReference>
<protein>
    <submittedName>
        <fullName evidence="1">Uncharacterized protein</fullName>
    </submittedName>
</protein>
<organism evidence="1">
    <name type="scientific">Anguilla anguilla</name>
    <name type="common">European freshwater eel</name>
    <name type="synonym">Muraena anguilla</name>
    <dbReference type="NCBI Taxonomy" id="7936"/>
    <lineage>
        <taxon>Eukaryota</taxon>
        <taxon>Metazoa</taxon>
        <taxon>Chordata</taxon>
        <taxon>Craniata</taxon>
        <taxon>Vertebrata</taxon>
        <taxon>Euteleostomi</taxon>
        <taxon>Actinopterygii</taxon>
        <taxon>Neopterygii</taxon>
        <taxon>Teleostei</taxon>
        <taxon>Anguilliformes</taxon>
        <taxon>Anguillidae</taxon>
        <taxon>Anguilla</taxon>
    </lineage>
</organism>
<evidence type="ECO:0000313" key="1">
    <source>
        <dbReference type="EMBL" id="JAH66748.1"/>
    </source>
</evidence>
<accession>A0A0E9UP96</accession>
<dbReference type="AlphaFoldDB" id="A0A0E9UP96"/>
<reference evidence="1" key="2">
    <citation type="journal article" date="2015" name="Fish Shellfish Immunol.">
        <title>Early steps in the European eel (Anguilla anguilla)-Vibrio vulnificus interaction in the gills: Role of the RtxA13 toxin.</title>
        <authorList>
            <person name="Callol A."/>
            <person name="Pajuelo D."/>
            <person name="Ebbesson L."/>
            <person name="Teles M."/>
            <person name="MacKenzie S."/>
            <person name="Amaro C."/>
        </authorList>
    </citation>
    <scope>NUCLEOTIDE SEQUENCE</scope>
</reference>